<dbReference type="Proteomes" id="UP000260808">
    <property type="component" value="Unassembled WGS sequence"/>
</dbReference>
<name>A0A3E4V4Q6_MEDGN</name>
<evidence type="ECO:0000313" key="4">
    <source>
        <dbReference type="Proteomes" id="UP000260808"/>
    </source>
</evidence>
<proteinExistence type="predicted"/>
<evidence type="ECO:0000313" key="3">
    <source>
        <dbReference type="EMBL" id="RGM22446.1"/>
    </source>
</evidence>
<reference evidence="2" key="2">
    <citation type="submission" date="2021-10" db="EMBL/GenBank/DDBJ databases">
        <title>Collection of gut derived symbiotic bacterial strains cultured from healthy donors.</title>
        <authorList>
            <person name="Lin H."/>
            <person name="Littmann E."/>
            <person name="Claire K."/>
            <person name="Pamer E."/>
        </authorList>
    </citation>
    <scope>NUCLEOTIDE SEQUENCE</scope>
    <source>
        <strain evidence="2">MSK.23.18</strain>
    </source>
</reference>
<dbReference type="RefSeq" id="WP_004614914.1">
    <property type="nucleotide sequence ID" value="NZ_JAAIQY010000056.1"/>
</dbReference>
<sequence length="79" mass="9134">MEKSVKKCPPYHLIASAVDSNEKAIEKLLQFYDPYISKASMRPLFDSYGNVYFAIDMELKGLIREAIMLMIPNFEVEIK</sequence>
<dbReference type="Pfam" id="PF12645">
    <property type="entry name" value="HTH_16"/>
    <property type="match status" value="1"/>
</dbReference>
<evidence type="ECO:0000313" key="2">
    <source>
        <dbReference type="EMBL" id="MCB5621143.1"/>
    </source>
</evidence>
<dbReference type="InterPro" id="IPR024760">
    <property type="entry name" value="HTH_dom_conjug_TS-like"/>
</dbReference>
<feature type="domain" description="Helix-turn-helix conjugative transposon-like" evidence="1">
    <location>
        <begin position="11"/>
        <end position="75"/>
    </location>
</feature>
<comment type="caution">
    <text evidence="3">The sequence shown here is derived from an EMBL/GenBank/DDBJ whole genome shotgun (WGS) entry which is preliminary data.</text>
</comment>
<dbReference type="AlphaFoldDB" id="A0A3E4V4Q6"/>
<dbReference type="EMBL" id="JAJBOM010000062">
    <property type="protein sequence ID" value="MCB5621143.1"/>
    <property type="molecule type" value="Genomic_DNA"/>
</dbReference>
<dbReference type="EMBL" id="QSSX01000025">
    <property type="protein sequence ID" value="RGM22446.1"/>
    <property type="molecule type" value="Genomic_DNA"/>
</dbReference>
<dbReference type="Proteomes" id="UP001297370">
    <property type="component" value="Unassembled WGS sequence"/>
</dbReference>
<reference evidence="3 4" key="1">
    <citation type="submission" date="2018-08" db="EMBL/GenBank/DDBJ databases">
        <title>A genome reference for cultivated species of the human gut microbiota.</title>
        <authorList>
            <person name="Zou Y."/>
            <person name="Xue W."/>
            <person name="Luo G."/>
        </authorList>
    </citation>
    <scope>NUCLEOTIDE SEQUENCE [LARGE SCALE GENOMIC DNA]</scope>
    <source>
        <strain evidence="3 4">TF01-20-2</strain>
    </source>
</reference>
<protein>
    <submittedName>
        <fullName evidence="3">Helix-turn-helix domain-containing protein</fullName>
    </submittedName>
</protein>
<evidence type="ECO:0000259" key="1">
    <source>
        <dbReference type="Pfam" id="PF12645"/>
    </source>
</evidence>
<gene>
    <name evidence="3" type="ORF">DXC31_10775</name>
    <name evidence="2" type="ORF">LIQ08_18720</name>
</gene>
<accession>A0A3E4V4Q6</accession>
<organism evidence="3 4">
    <name type="scientific">Mediterraneibacter gnavus</name>
    <name type="common">Ruminococcus gnavus</name>
    <dbReference type="NCBI Taxonomy" id="33038"/>
    <lineage>
        <taxon>Bacteria</taxon>
        <taxon>Bacillati</taxon>
        <taxon>Bacillota</taxon>
        <taxon>Clostridia</taxon>
        <taxon>Lachnospirales</taxon>
        <taxon>Lachnospiraceae</taxon>
        <taxon>Mediterraneibacter</taxon>
    </lineage>
</organism>